<keyword evidence="18" id="KW-1185">Reference proteome</keyword>
<evidence type="ECO:0000259" key="16">
    <source>
        <dbReference type="Pfam" id="PF07943"/>
    </source>
</evidence>
<evidence type="ECO:0000256" key="8">
    <source>
        <dbReference type="ARBA" id="ARBA00022960"/>
    </source>
</evidence>
<keyword evidence="10" id="KW-0961">Cell wall biogenesis/degradation</keyword>
<evidence type="ECO:0000256" key="9">
    <source>
        <dbReference type="ARBA" id="ARBA00022984"/>
    </source>
</evidence>
<dbReference type="EMBL" id="BMIR01000006">
    <property type="protein sequence ID" value="GGE38383.1"/>
    <property type="molecule type" value="Genomic_DNA"/>
</dbReference>
<feature type="active site" evidence="12">
    <location>
        <position position="92"/>
    </location>
</feature>
<evidence type="ECO:0000256" key="12">
    <source>
        <dbReference type="PIRSR" id="PIRSR618044-1"/>
    </source>
</evidence>
<gene>
    <name evidence="17" type="primary">dacB</name>
    <name evidence="17" type="ORF">GCM10011391_16490</name>
</gene>
<keyword evidence="8" id="KW-0133">Cell shape</keyword>
<dbReference type="InterPro" id="IPR012907">
    <property type="entry name" value="Peptidase_S11_C"/>
</dbReference>
<sequence>MIANRVHVSAQSAVLMDEATGRVLFGKDIHKKMRIASITKVMTAILAIESGKLNKTVTISDNAYGTEGSSLYLKRGEKVKLKDLVYGLLMRSGNDAAIAIAEAVSGSTGGFVYQMNKKAKELGMLDTTFANPHGLDDERHRSTAYDMALLTKYAMQNKTFQKMFKTKFYNTPQEGEKWDRHWKNKNKLLFNYDYSTGGKTGYTKKTGRTLISTATKDDKDFIVVTLNDGDDWNDHRTLFNWGFNHFNMVKVMHEGKLNGVKKTYYKGAVFLHRDIVLPLTTEEKKHLTTQLMLYKPKQGQEFQKPPKIAGRLKVSVEGETLADVPVFYKQAEKEKKGFWSLVQVIIGHMLEPDHD</sequence>
<feature type="binding site" evidence="13">
    <location>
        <position position="199"/>
    </location>
    <ligand>
        <name>substrate</name>
    </ligand>
</feature>
<evidence type="ECO:0000256" key="13">
    <source>
        <dbReference type="PIRSR" id="PIRSR618044-2"/>
    </source>
</evidence>
<dbReference type="PRINTS" id="PR00725">
    <property type="entry name" value="DADACBPTASE1"/>
</dbReference>
<evidence type="ECO:0000313" key="17">
    <source>
        <dbReference type="EMBL" id="GGE38383.1"/>
    </source>
</evidence>
<evidence type="ECO:0000256" key="11">
    <source>
        <dbReference type="ARBA" id="ARBA00034000"/>
    </source>
</evidence>
<name>A0A8J2VMG7_9BACL</name>
<evidence type="ECO:0000256" key="14">
    <source>
        <dbReference type="RuleBase" id="RU004016"/>
    </source>
</evidence>
<evidence type="ECO:0000256" key="1">
    <source>
        <dbReference type="ARBA" id="ARBA00004752"/>
    </source>
</evidence>
<keyword evidence="7" id="KW-0378">Hydrolase</keyword>
<evidence type="ECO:0000259" key="15">
    <source>
        <dbReference type="Pfam" id="PF00768"/>
    </source>
</evidence>
<dbReference type="GO" id="GO:0009252">
    <property type="term" value="P:peptidoglycan biosynthetic process"/>
    <property type="evidence" value="ECO:0007669"/>
    <property type="project" value="UniProtKB-KW"/>
</dbReference>
<dbReference type="PANTHER" id="PTHR21581">
    <property type="entry name" value="D-ALANYL-D-ALANINE CARBOXYPEPTIDASE"/>
    <property type="match status" value="1"/>
</dbReference>
<organism evidence="17 18">
    <name type="scientific">Pullulanibacillus camelliae</name>
    <dbReference type="NCBI Taxonomy" id="1707096"/>
    <lineage>
        <taxon>Bacteria</taxon>
        <taxon>Bacillati</taxon>
        <taxon>Bacillota</taxon>
        <taxon>Bacilli</taxon>
        <taxon>Bacillales</taxon>
        <taxon>Sporolactobacillaceae</taxon>
        <taxon>Pullulanibacillus</taxon>
    </lineage>
</organism>
<dbReference type="InterPro" id="IPR018044">
    <property type="entry name" value="Peptidase_S11"/>
</dbReference>
<dbReference type="GO" id="GO:0071555">
    <property type="term" value="P:cell wall organization"/>
    <property type="evidence" value="ECO:0007669"/>
    <property type="project" value="UniProtKB-KW"/>
</dbReference>
<reference evidence="17" key="1">
    <citation type="journal article" date="2014" name="Int. J. Syst. Evol. Microbiol.">
        <title>Complete genome sequence of Corynebacterium casei LMG S-19264T (=DSM 44701T), isolated from a smear-ripened cheese.</title>
        <authorList>
            <consortium name="US DOE Joint Genome Institute (JGI-PGF)"/>
            <person name="Walter F."/>
            <person name="Albersmeier A."/>
            <person name="Kalinowski J."/>
            <person name="Ruckert C."/>
        </authorList>
    </citation>
    <scope>NUCLEOTIDE SEQUENCE</scope>
    <source>
        <strain evidence="17">CGMCC 1.15371</strain>
    </source>
</reference>
<reference evidence="17" key="2">
    <citation type="submission" date="2020-09" db="EMBL/GenBank/DDBJ databases">
        <authorList>
            <person name="Sun Q."/>
            <person name="Zhou Y."/>
        </authorList>
    </citation>
    <scope>NUCLEOTIDE SEQUENCE</scope>
    <source>
        <strain evidence="17">CGMCC 1.15371</strain>
    </source>
</reference>
<accession>A0A8J2VMG7</accession>
<evidence type="ECO:0000256" key="10">
    <source>
        <dbReference type="ARBA" id="ARBA00023316"/>
    </source>
</evidence>
<dbReference type="GO" id="GO:0009002">
    <property type="term" value="F:serine-type D-Ala-D-Ala carboxypeptidase activity"/>
    <property type="evidence" value="ECO:0007669"/>
    <property type="project" value="UniProtKB-EC"/>
</dbReference>
<comment type="caution">
    <text evidence="17">The sequence shown here is derived from an EMBL/GenBank/DDBJ whole genome shotgun (WGS) entry which is preliminary data.</text>
</comment>
<dbReference type="Pfam" id="PF00768">
    <property type="entry name" value="Peptidase_S11"/>
    <property type="match status" value="1"/>
</dbReference>
<feature type="active site" description="Acyl-ester intermediate" evidence="12">
    <location>
        <position position="37"/>
    </location>
</feature>
<keyword evidence="5" id="KW-0645">Protease</keyword>
<comment type="pathway">
    <text evidence="1">Cell wall biogenesis; peptidoglycan biosynthesis.</text>
</comment>
<evidence type="ECO:0000256" key="2">
    <source>
        <dbReference type="ARBA" id="ARBA00007164"/>
    </source>
</evidence>
<dbReference type="PANTHER" id="PTHR21581:SF33">
    <property type="entry name" value="D-ALANYL-D-ALANINE CARBOXYPEPTIDASE DACB"/>
    <property type="match status" value="1"/>
</dbReference>
<keyword evidence="4 17" id="KW-0121">Carboxypeptidase</keyword>
<evidence type="ECO:0000256" key="7">
    <source>
        <dbReference type="ARBA" id="ARBA00022801"/>
    </source>
</evidence>
<dbReference type="Pfam" id="PF07943">
    <property type="entry name" value="PBP5_C"/>
    <property type="match status" value="1"/>
</dbReference>
<comment type="similarity">
    <text evidence="2 14">Belongs to the peptidase S11 family.</text>
</comment>
<proteinExistence type="inferred from homology"/>
<keyword evidence="9" id="KW-0573">Peptidoglycan synthesis</keyword>
<dbReference type="Gene3D" id="2.30.140.30">
    <property type="match status" value="1"/>
</dbReference>
<feature type="domain" description="Peptidase S11 D-alanyl-D-alanine carboxypeptidase A N-terminal" evidence="15">
    <location>
        <begin position="5"/>
        <end position="228"/>
    </location>
</feature>
<evidence type="ECO:0000256" key="3">
    <source>
        <dbReference type="ARBA" id="ARBA00012448"/>
    </source>
</evidence>
<evidence type="ECO:0000256" key="4">
    <source>
        <dbReference type="ARBA" id="ARBA00022645"/>
    </source>
</evidence>
<evidence type="ECO:0000256" key="6">
    <source>
        <dbReference type="ARBA" id="ARBA00022729"/>
    </source>
</evidence>
<feature type="domain" description="Peptidase S11 D-Ala-D-Ala carboxypeptidase A C-terminal" evidence="16">
    <location>
        <begin position="246"/>
        <end position="333"/>
    </location>
</feature>
<dbReference type="GO" id="GO:0008360">
    <property type="term" value="P:regulation of cell shape"/>
    <property type="evidence" value="ECO:0007669"/>
    <property type="project" value="UniProtKB-KW"/>
</dbReference>
<dbReference type="SUPFAM" id="SSF56601">
    <property type="entry name" value="beta-lactamase/transpeptidase-like"/>
    <property type="match status" value="1"/>
</dbReference>
<dbReference type="GO" id="GO:0006508">
    <property type="term" value="P:proteolysis"/>
    <property type="evidence" value="ECO:0007669"/>
    <property type="project" value="UniProtKB-KW"/>
</dbReference>
<feature type="active site" description="Proton acceptor" evidence="12">
    <location>
        <position position="40"/>
    </location>
</feature>
<evidence type="ECO:0000313" key="18">
    <source>
        <dbReference type="Proteomes" id="UP000628775"/>
    </source>
</evidence>
<keyword evidence="6" id="KW-0732">Signal</keyword>
<evidence type="ECO:0000256" key="5">
    <source>
        <dbReference type="ARBA" id="ARBA00022670"/>
    </source>
</evidence>
<dbReference type="InterPro" id="IPR001967">
    <property type="entry name" value="Peptidase_S11_N"/>
</dbReference>
<dbReference type="Gene3D" id="3.40.710.10">
    <property type="entry name" value="DD-peptidase/beta-lactamase superfamily"/>
    <property type="match status" value="1"/>
</dbReference>
<comment type="catalytic activity">
    <reaction evidence="11">
        <text>Preferential cleavage: (Ac)2-L-Lys-D-Ala-|-D-Ala. Also transpeptidation of peptidyl-alanyl moieties that are N-acyl substituents of D-alanine.</text>
        <dbReference type="EC" id="3.4.16.4"/>
    </reaction>
</comment>
<dbReference type="EC" id="3.4.16.4" evidence="3"/>
<protein>
    <recommendedName>
        <fullName evidence="3">serine-type D-Ala-D-Ala carboxypeptidase</fullName>
        <ecNumber evidence="3">3.4.16.4</ecNumber>
    </recommendedName>
</protein>
<dbReference type="InterPro" id="IPR012338">
    <property type="entry name" value="Beta-lactam/transpept-like"/>
</dbReference>
<dbReference type="AlphaFoldDB" id="A0A8J2VMG7"/>
<dbReference type="Proteomes" id="UP000628775">
    <property type="component" value="Unassembled WGS sequence"/>
</dbReference>